<protein>
    <submittedName>
        <fullName evidence="1">Uncharacterized protein</fullName>
    </submittedName>
</protein>
<proteinExistence type="predicted"/>
<name>A0A0F8WUG8_9ZZZZ</name>
<gene>
    <name evidence="1" type="ORF">LCGC14_3108830</name>
</gene>
<sequence length="124" mass="14616">MTRKWKSTSKTYIPCDICGKKILFTRKNRQRCSNKGKRNWKEPTECQKEATRRLARGEIPTMRRKVRPARSRSVKDGGRDCLKCGERFKPVGKYNRICDKCDVENQRYREVATSYNIAVGYPDY</sequence>
<organism evidence="1">
    <name type="scientific">marine sediment metagenome</name>
    <dbReference type="NCBI Taxonomy" id="412755"/>
    <lineage>
        <taxon>unclassified sequences</taxon>
        <taxon>metagenomes</taxon>
        <taxon>ecological metagenomes</taxon>
    </lineage>
</organism>
<evidence type="ECO:0000313" key="1">
    <source>
        <dbReference type="EMBL" id="KKK52050.1"/>
    </source>
</evidence>
<accession>A0A0F8WUG8</accession>
<dbReference type="AlphaFoldDB" id="A0A0F8WUG8"/>
<reference evidence="1" key="1">
    <citation type="journal article" date="2015" name="Nature">
        <title>Complex archaea that bridge the gap between prokaryotes and eukaryotes.</title>
        <authorList>
            <person name="Spang A."/>
            <person name="Saw J.H."/>
            <person name="Jorgensen S.L."/>
            <person name="Zaremba-Niedzwiedzka K."/>
            <person name="Martijn J."/>
            <person name="Lind A.E."/>
            <person name="van Eijk R."/>
            <person name="Schleper C."/>
            <person name="Guy L."/>
            <person name="Ettema T.J."/>
        </authorList>
    </citation>
    <scope>NUCLEOTIDE SEQUENCE</scope>
</reference>
<comment type="caution">
    <text evidence="1">The sequence shown here is derived from an EMBL/GenBank/DDBJ whole genome shotgun (WGS) entry which is preliminary data.</text>
</comment>
<dbReference type="EMBL" id="LAZR01067212">
    <property type="protein sequence ID" value="KKK52050.1"/>
    <property type="molecule type" value="Genomic_DNA"/>
</dbReference>